<keyword evidence="3" id="KW-0808">Transferase</keyword>
<dbReference type="SUPFAM" id="SSF111331">
    <property type="entry name" value="NAD kinase/diacylglycerol kinase-like"/>
    <property type="match status" value="1"/>
</dbReference>
<dbReference type="RefSeq" id="XP_070918370.1">
    <property type="nucleotide sequence ID" value="XM_071062269.1"/>
</dbReference>
<protein>
    <submittedName>
        <fullName evidence="3">Sphingosine kinase 1</fullName>
    </submittedName>
</protein>
<dbReference type="InterPro" id="IPR001206">
    <property type="entry name" value="Diacylglycerol_kinase_cat_dom"/>
</dbReference>
<keyword evidence="4" id="KW-1185">Reference proteome</keyword>
<comment type="caution">
    <text evidence="3">The sequence shown here is derived from an EMBL/GenBank/DDBJ whole genome shotgun (WGS) entry which is preliminary data.</text>
</comment>
<evidence type="ECO:0000259" key="2">
    <source>
        <dbReference type="PROSITE" id="PS50146"/>
    </source>
</evidence>
<dbReference type="PANTHER" id="PTHR12358">
    <property type="entry name" value="SPHINGOSINE KINASE"/>
    <property type="match status" value="1"/>
</dbReference>
<dbReference type="Gene3D" id="3.40.50.10330">
    <property type="entry name" value="Probable inorganic polyphosphate/atp-NAD kinase, domain 1"/>
    <property type="match status" value="1"/>
</dbReference>
<dbReference type="PANTHER" id="PTHR12358:SF108">
    <property type="entry name" value="DAGKC DOMAIN-CONTAINING PROTEIN"/>
    <property type="match status" value="1"/>
</dbReference>
<dbReference type="InterPro" id="IPR017438">
    <property type="entry name" value="ATP-NAD_kinase_N"/>
</dbReference>
<dbReference type="Pfam" id="PF00781">
    <property type="entry name" value="DAGK_cat"/>
    <property type="match status" value="1"/>
</dbReference>
<dbReference type="InterPro" id="IPR016064">
    <property type="entry name" value="NAD/diacylglycerol_kinase_sf"/>
</dbReference>
<reference evidence="3 4" key="1">
    <citation type="submission" date="2024-09" db="EMBL/GenBank/DDBJ databases">
        <title>Itraconazole resistance in Madurella fahalii resulting from another homologue of gene encoding cytochrome P450 14-alpha sterol demethylase (CYP51).</title>
        <authorList>
            <person name="Yoshioka I."/>
            <person name="Fahal A.H."/>
            <person name="Kaneko S."/>
            <person name="Yaguchi T."/>
        </authorList>
    </citation>
    <scope>NUCLEOTIDE SEQUENCE [LARGE SCALE GENOMIC DNA]</scope>
    <source>
        <strain evidence="3 4">IFM 68171</strain>
    </source>
</reference>
<proteinExistence type="predicted"/>
<organism evidence="3 4">
    <name type="scientific">Madurella fahalii</name>
    <dbReference type="NCBI Taxonomy" id="1157608"/>
    <lineage>
        <taxon>Eukaryota</taxon>
        <taxon>Fungi</taxon>
        <taxon>Dikarya</taxon>
        <taxon>Ascomycota</taxon>
        <taxon>Pezizomycotina</taxon>
        <taxon>Sordariomycetes</taxon>
        <taxon>Sordariomycetidae</taxon>
        <taxon>Sordariales</taxon>
        <taxon>Sordariales incertae sedis</taxon>
        <taxon>Madurella</taxon>
    </lineage>
</organism>
<feature type="region of interest" description="Disordered" evidence="1">
    <location>
        <begin position="188"/>
        <end position="211"/>
    </location>
</feature>
<evidence type="ECO:0000256" key="1">
    <source>
        <dbReference type="SAM" id="MobiDB-lite"/>
    </source>
</evidence>
<feature type="region of interest" description="Disordered" evidence="1">
    <location>
        <begin position="18"/>
        <end position="56"/>
    </location>
</feature>
<dbReference type="EMBL" id="BAAFSV010000003">
    <property type="protein sequence ID" value="GAB1316639.1"/>
    <property type="molecule type" value="Genomic_DNA"/>
</dbReference>
<evidence type="ECO:0000313" key="4">
    <source>
        <dbReference type="Proteomes" id="UP001628179"/>
    </source>
</evidence>
<sequence>MFILRRLVPRAIRERIAGSPLKSTAKTPPTAAQMPRNTATDGPVAVLPPGPQGTHTSAEAEMTNAIANIKNEEIIFILPSKEDPSGGYTIYSLSENDPAATTNQNNNRRPFRLSATPAQLPEDSPLLTRFLVHPDAIPPSHLRSGAANASAKAKTKTHVVVSTRSGLGQAQPFYQDVLRPLLGAVGLAESEPESEGSGGGDGDGDGDGYRVTVTRDEDSIRAFARGLVTAGDGDGDGDDEDDGRGQETVILLSGDGGVVDLLNGLDQVGTSSSSSSSSSATPTIALLPLGTGNALFHSLHKPHYTSAAAAPSPLVLGLRTLFRGQPAPLPTFRASFSPGARLVSSAETGGSGNPNGTSGAQRHVDHLLGAIVTSYGFHASLVWESDTPAYRVHGDKRFGMAAAELLKTSHAYDAQVEVRLQGSDEFVALHSPVKDGGEGKFNYVLVTMVSNLEKTFTISPASRPLDGQLRLVHFGDVGGEKTMAIMMAAYREGSHVGMEEVGYTEVEEVKVTVGEEDARWRKVCIDGSIVEVETGGWMKVGRERKEWLRVLVDGCVTIAAPGV</sequence>
<dbReference type="PROSITE" id="PS50146">
    <property type="entry name" value="DAGK"/>
    <property type="match status" value="1"/>
</dbReference>
<dbReference type="InterPro" id="IPR050187">
    <property type="entry name" value="Lipid_Phosphate_FormReg"/>
</dbReference>
<gene>
    <name evidence="3" type="ORF">MFIFM68171_06849</name>
</gene>
<accession>A0ABQ0GFX0</accession>
<dbReference type="Gene3D" id="2.60.200.40">
    <property type="match status" value="1"/>
</dbReference>
<dbReference type="Proteomes" id="UP001628179">
    <property type="component" value="Unassembled WGS sequence"/>
</dbReference>
<dbReference type="GeneID" id="98177592"/>
<feature type="domain" description="DAGKc" evidence="2">
    <location>
        <begin position="152"/>
        <end position="339"/>
    </location>
</feature>
<keyword evidence="3" id="KW-0418">Kinase</keyword>
<evidence type="ECO:0000313" key="3">
    <source>
        <dbReference type="EMBL" id="GAB1316639.1"/>
    </source>
</evidence>
<dbReference type="GO" id="GO:0016301">
    <property type="term" value="F:kinase activity"/>
    <property type="evidence" value="ECO:0007669"/>
    <property type="project" value="UniProtKB-KW"/>
</dbReference>
<name>A0ABQ0GFX0_9PEZI</name>